<dbReference type="Pfam" id="PF11951">
    <property type="entry name" value="Fungal_trans_2"/>
    <property type="match status" value="1"/>
</dbReference>
<accession>A0A5N6U2V3</accession>
<dbReference type="CDD" id="cd00067">
    <property type="entry name" value="GAL4"/>
    <property type="match status" value="1"/>
</dbReference>
<sequence>MNLLPTRYADNACWTCRRRRRKCDRLLPACRQCTSAQRQCLGYSTERPLRWTNSVASRGRLMGQAVPNVEIKVPLGRSLIDPGLQDLSLPMRGYIAYFEQFCCQECVVYDSGPTNAFKEFLSLIPSSRGLCHIIASISALYQAQRDVSNQLRQGQLFFTDALVEDGHGNDWLTKQRYHDFLFHKQLALQFLRRECQQASPQDSFGIIASILMFIWSELMESGSHTWVYHLEGLRQIMMRNASDYLSGSAQCLASSFSRLYEYFDTSYAIFEIIGSTLIQSKQSYEPLLMPTSALDILKRSESLTWTGCPAELLYILSLVHSASALDTHAPDVVLDLFCRLEAFSPEQWAILSPLPSHVPNRFRVSSIYQAAICIYMCQVFSFPLGGPYRTPTDANAWLDHTIALFTTMDPQDRYFRALFWPTFVIGAEAQTQTQRKVIMEALHHLWIAWAGAQNVVHAAEVLKEIWGRNSTDGVPPEPWIQFLYERGENWMFV</sequence>
<dbReference type="Proteomes" id="UP000325780">
    <property type="component" value="Unassembled WGS sequence"/>
</dbReference>
<dbReference type="GO" id="GO:0008270">
    <property type="term" value="F:zinc ion binding"/>
    <property type="evidence" value="ECO:0007669"/>
    <property type="project" value="InterPro"/>
</dbReference>
<keyword evidence="4" id="KW-0804">Transcription</keyword>
<proteinExistence type="predicted"/>
<keyword evidence="3" id="KW-0238">DNA-binding</keyword>
<dbReference type="GO" id="GO:0045944">
    <property type="term" value="P:positive regulation of transcription by RNA polymerase II"/>
    <property type="evidence" value="ECO:0007669"/>
    <property type="project" value="TreeGrafter"/>
</dbReference>
<dbReference type="Pfam" id="PF00172">
    <property type="entry name" value="Zn_clus"/>
    <property type="match status" value="1"/>
</dbReference>
<dbReference type="GO" id="GO:0000976">
    <property type="term" value="F:transcription cis-regulatory region binding"/>
    <property type="evidence" value="ECO:0007669"/>
    <property type="project" value="TreeGrafter"/>
</dbReference>
<evidence type="ECO:0000313" key="8">
    <source>
        <dbReference type="Proteomes" id="UP000325780"/>
    </source>
</evidence>
<organism evidence="7 8">
    <name type="scientific">Aspergillus avenaceus</name>
    <dbReference type="NCBI Taxonomy" id="36643"/>
    <lineage>
        <taxon>Eukaryota</taxon>
        <taxon>Fungi</taxon>
        <taxon>Dikarya</taxon>
        <taxon>Ascomycota</taxon>
        <taxon>Pezizomycotina</taxon>
        <taxon>Eurotiomycetes</taxon>
        <taxon>Eurotiomycetidae</taxon>
        <taxon>Eurotiales</taxon>
        <taxon>Aspergillaceae</taxon>
        <taxon>Aspergillus</taxon>
        <taxon>Aspergillus subgen. Circumdati</taxon>
    </lineage>
</organism>
<dbReference type="SUPFAM" id="SSF57701">
    <property type="entry name" value="Zn2/Cys6 DNA-binding domain"/>
    <property type="match status" value="1"/>
</dbReference>
<evidence type="ECO:0000259" key="6">
    <source>
        <dbReference type="PROSITE" id="PS50048"/>
    </source>
</evidence>
<feature type="domain" description="Zn(2)-C6 fungal-type" evidence="6">
    <location>
        <begin position="12"/>
        <end position="40"/>
    </location>
</feature>
<dbReference type="AlphaFoldDB" id="A0A5N6U2V3"/>
<comment type="subcellular location">
    <subcellularLocation>
        <location evidence="1">Nucleus</location>
    </subcellularLocation>
</comment>
<dbReference type="InterPro" id="IPR021858">
    <property type="entry name" value="Fun_TF"/>
</dbReference>
<reference evidence="7 8" key="1">
    <citation type="submission" date="2019-04" db="EMBL/GenBank/DDBJ databases">
        <title>Friends and foes A comparative genomics study of 23 Aspergillus species from section Flavi.</title>
        <authorList>
            <consortium name="DOE Joint Genome Institute"/>
            <person name="Kjaerbolling I."/>
            <person name="Vesth T."/>
            <person name="Frisvad J.C."/>
            <person name="Nybo J.L."/>
            <person name="Theobald S."/>
            <person name="Kildgaard S."/>
            <person name="Isbrandt T."/>
            <person name="Kuo A."/>
            <person name="Sato A."/>
            <person name="Lyhne E.K."/>
            <person name="Kogle M.E."/>
            <person name="Wiebenga A."/>
            <person name="Kun R.S."/>
            <person name="Lubbers R.J."/>
            <person name="Makela M.R."/>
            <person name="Barry K."/>
            <person name="Chovatia M."/>
            <person name="Clum A."/>
            <person name="Daum C."/>
            <person name="Haridas S."/>
            <person name="He G."/>
            <person name="LaButti K."/>
            <person name="Lipzen A."/>
            <person name="Mondo S."/>
            <person name="Riley R."/>
            <person name="Salamov A."/>
            <person name="Simmons B.A."/>
            <person name="Magnuson J.K."/>
            <person name="Henrissat B."/>
            <person name="Mortensen U.H."/>
            <person name="Larsen T.O."/>
            <person name="Devries R.P."/>
            <person name="Grigoriev I.V."/>
            <person name="Machida M."/>
            <person name="Baker S.E."/>
            <person name="Andersen M.R."/>
        </authorList>
    </citation>
    <scope>NUCLEOTIDE SEQUENCE [LARGE SCALE GENOMIC DNA]</scope>
    <source>
        <strain evidence="7 8">IBT 18842</strain>
    </source>
</reference>
<dbReference type="OrthoDB" id="5380854at2759"/>
<evidence type="ECO:0000256" key="5">
    <source>
        <dbReference type="ARBA" id="ARBA00023242"/>
    </source>
</evidence>
<keyword evidence="5" id="KW-0539">Nucleus</keyword>
<keyword evidence="8" id="KW-1185">Reference proteome</keyword>
<dbReference type="InterPro" id="IPR001138">
    <property type="entry name" value="Zn2Cys6_DnaBD"/>
</dbReference>
<evidence type="ECO:0000256" key="4">
    <source>
        <dbReference type="ARBA" id="ARBA00023163"/>
    </source>
</evidence>
<dbReference type="SMART" id="SM00066">
    <property type="entry name" value="GAL4"/>
    <property type="match status" value="1"/>
</dbReference>
<protein>
    <submittedName>
        <fullName evidence="7">Fungal-specific transcription factor domain-containing protein</fullName>
    </submittedName>
</protein>
<dbReference type="PANTHER" id="PTHR37534">
    <property type="entry name" value="TRANSCRIPTIONAL ACTIVATOR PROTEIN UGA3"/>
    <property type="match status" value="1"/>
</dbReference>
<dbReference type="Gene3D" id="4.10.240.10">
    <property type="entry name" value="Zn(2)-C6 fungal-type DNA-binding domain"/>
    <property type="match status" value="1"/>
</dbReference>
<dbReference type="InterPro" id="IPR036864">
    <property type="entry name" value="Zn2-C6_fun-type_DNA-bd_sf"/>
</dbReference>
<dbReference type="PROSITE" id="PS50048">
    <property type="entry name" value="ZN2_CY6_FUNGAL_2"/>
    <property type="match status" value="1"/>
</dbReference>
<evidence type="ECO:0000313" key="7">
    <source>
        <dbReference type="EMBL" id="KAE8152973.1"/>
    </source>
</evidence>
<dbReference type="EMBL" id="ML742045">
    <property type="protein sequence ID" value="KAE8152973.1"/>
    <property type="molecule type" value="Genomic_DNA"/>
</dbReference>
<evidence type="ECO:0000256" key="3">
    <source>
        <dbReference type="ARBA" id="ARBA00023125"/>
    </source>
</evidence>
<dbReference type="GO" id="GO:0000981">
    <property type="term" value="F:DNA-binding transcription factor activity, RNA polymerase II-specific"/>
    <property type="evidence" value="ECO:0007669"/>
    <property type="project" value="InterPro"/>
</dbReference>
<dbReference type="PROSITE" id="PS00463">
    <property type="entry name" value="ZN2_CY6_FUNGAL_1"/>
    <property type="match status" value="1"/>
</dbReference>
<evidence type="ECO:0000256" key="1">
    <source>
        <dbReference type="ARBA" id="ARBA00004123"/>
    </source>
</evidence>
<evidence type="ECO:0000256" key="2">
    <source>
        <dbReference type="ARBA" id="ARBA00023015"/>
    </source>
</evidence>
<dbReference type="PANTHER" id="PTHR37534:SF51">
    <property type="entry name" value="ACRIFLAVINE SENSITIVITY CONTROL PROTEIN ACR-2"/>
    <property type="match status" value="1"/>
</dbReference>
<gene>
    <name evidence="7" type="ORF">BDV25DRAFT_127596</name>
</gene>
<dbReference type="GO" id="GO:0005634">
    <property type="term" value="C:nucleus"/>
    <property type="evidence" value="ECO:0007669"/>
    <property type="project" value="UniProtKB-SubCell"/>
</dbReference>
<name>A0A5N6U2V3_ASPAV</name>
<keyword evidence="2" id="KW-0805">Transcription regulation</keyword>